<dbReference type="AlphaFoldDB" id="A0A1M5ZFG0"/>
<accession>A0A1M5ZFG0</accession>
<comment type="similarity">
    <text evidence="2">Belongs to the UPF0754 family.</text>
</comment>
<evidence type="ECO:0000256" key="5">
    <source>
        <dbReference type="ARBA" id="ARBA00023136"/>
    </source>
</evidence>
<dbReference type="Proteomes" id="UP000184241">
    <property type="component" value="Unassembled WGS sequence"/>
</dbReference>
<dbReference type="PANTHER" id="PTHR35791:SF1">
    <property type="entry name" value="UPF0754 MEMBRANE PROTEIN YHEB"/>
    <property type="match status" value="1"/>
</dbReference>
<dbReference type="Pfam" id="PF04286">
    <property type="entry name" value="DUF445"/>
    <property type="match status" value="1"/>
</dbReference>
<evidence type="ECO:0000256" key="4">
    <source>
        <dbReference type="ARBA" id="ARBA00022989"/>
    </source>
</evidence>
<keyword evidence="3 6" id="KW-0812">Transmembrane</keyword>
<dbReference type="EMBL" id="FQXU01000008">
    <property type="protein sequence ID" value="SHI22902.1"/>
    <property type="molecule type" value="Genomic_DNA"/>
</dbReference>
<keyword evidence="5 6" id="KW-0472">Membrane</keyword>
<dbReference type="PANTHER" id="PTHR35791">
    <property type="entry name" value="UPF0754 MEMBRANE PROTEIN YHEB"/>
    <property type="match status" value="1"/>
</dbReference>
<keyword evidence="4 6" id="KW-1133">Transmembrane helix</keyword>
<reference evidence="7 8" key="1">
    <citation type="submission" date="2016-11" db="EMBL/GenBank/DDBJ databases">
        <authorList>
            <person name="Jaros S."/>
            <person name="Januszkiewicz K."/>
            <person name="Wedrychowicz H."/>
        </authorList>
    </citation>
    <scope>NUCLEOTIDE SEQUENCE [LARGE SCALE GENOMIC DNA]</scope>
    <source>
        <strain evidence="7 8">DSM 6191</strain>
    </source>
</reference>
<gene>
    <name evidence="7" type="ORF">SAMN02745941_02925</name>
</gene>
<evidence type="ECO:0000313" key="8">
    <source>
        <dbReference type="Proteomes" id="UP000184241"/>
    </source>
</evidence>
<sequence>MNLSISILIGAVIGYITNWLAIKMLFKPHTEKRIGGIKLPFTPGLIPKERDRIAKSVGDTVGRHLVTGENMMEAMESQEMKSYLHDIFIKKVETARESNKNIKTLGQELLEEKYETFTYSIKEKSSTYLIDKVSSEDMIDKITKEIQLVLKDMLKKSPVDVFNKLPIKDILDKTLKSEDLKKDIGNVLNYGIDSLGQEGKTLNDVIPKGFFQGIEVYTYNERNEISFYLRRLLRQEEAANKIKDIIEKNVISNMNPLVSMFMSTESLYAKFTTIVDDYLNKEENKQEIAMMIGNMIKSFGNKEISSIVQGIPQHAKDEIIKDLQKKIVDLLNGEEFTNKIINFANGKLEKFTTIDELLTFFNPDYELKISIEVKGAIKTLVNSESLKEKIQEIIDELVVSVENKELKEVMPEGNNESLDAVFNKLQELAGNLLKSSGGDFIEKLNIAKIVEKQIMSFPVEYAEELIIEIANKELKAITWLGALLGGIMGILTPVLSSLFK</sequence>
<proteinExistence type="inferred from homology"/>
<comment type="subcellular location">
    <subcellularLocation>
        <location evidence="1">Endomembrane system</location>
    </subcellularLocation>
</comment>
<protein>
    <submittedName>
        <fullName evidence="7">Uncharacterized membrane protein YheB, UPF0754 family</fullName>
    </submittedName>
</protein>
<evidence type="ECO:0000256" key="6">
    <source>
        <dbReference type="SAM" id="Phobius"/>
    </source>
</evidence>
<evidence type="ECO:0000256" key="1">
    <source>
        <dbReference type="ARBA" id="ARBA00004308"/>
    </source>
</evidence>
<feature type="transmembrane region" description="Helical" evidence="6">
    <location>
        <begin position="476"/>
        <end position="499"/>
    </location>
</feature>
<dbReference type="GO" id="GO:0012505">
    <property type="term" value="C:endomembrane system"/>
    <property type="evidence" value="ECO:0007669"/>
    <property type="project" value="UniProtKB-SubCell"/>
</dbReference>
<dbReference type="InterPro" id="IPR007383">
    <property type="entry name" value="DUF445"/>
</dbReference>
<feature type="transmembrane region" description="Helical" evidence="6">
    <location>
        <begin position="6"/>
        <end position="26"/>
    </location>
</feature>
<evidence type="ECO:0000313" key="7">
    <source>
        <dbReference type="EMBL" id="SHI22902.1"/>
    </source>
</evidence>
<organism evidence="7 8">
    <name type="scientific">Clostridium intestinale DSM 6191</name>
    <dbReference type="NCBI Taxonomy" id="1121320"/>
    <lineage>
        <taxon>Bacteria</taxon>
        <taxon>Bacillati</taxon>
        <taxon>Bacillota</taxon>
        <taxon>Clostridia</taxon>
        <taxon>Eubacteriales</taxon>
        <taxon>Clostridiaceae</taxon>
        <taxon>Clostridium</taxon>
    </lineage>
</organism>
<evidence type="ECO:0000256" key="2">
    <source>
        <dbReference type="ARBA" id="ARBA00008053"/>
    </source>
</evidence>
<name>A0A1M5ZFG0_9CLOT</name>
<dbReference type="RefSeq" id="WP_073020521.1">
    <property type="nucleotide sequence ID" value="NZ_FQXU01000008.1"/>
</dbReference>
<evidence type="ECO:0000256" key="3">
    <source>
        <dbReference type="ARBA" id="ARBA00022692"/>
    </source>
</evidence>